<keyword evidence="1" id="KW-0175">Coiled coil</keyword>
<dbReference type="STRING" id="229920.ADM99_14545"/>
<evidence type="ECO:0000313" key="4">
    <source>
        <dbReference type="Proteomes" id="UP000050430"/>
    </source>
</evidence>
<protein>
    <submittedName>
        <fullName evidence="3">Uncharacterized protein</fullName>
    </submittedName>
</protein>
<reference evidence="3 4" key="1">
    <citation type="submission" date="2015-07" db="EMBL/GenBank/DDBJ databases">
        <title>Genome sequence of Leptolinea tardivitalis DSM 16556.</title>
        <authorList>
            <person name="Hemp J."/>
            <person name="Ward L.M."/>
            <person name="Pace L.A."/>
            <person name="Fischer W.W."/>
        </authorList>
    </citation>
    <scope>NUCLEOTIDE SEQUENCE [LARGE SCALE GENOMIC DNA]</scope>
    <source>
        <strain evidence="3 4">YMTK-2</strain>
    </source>
</reference>
<evidence type="ECO:0000256" key="1">
    <source>
        <dbReference type="SAM" id="Coils"/>
    </source>
</evidence>
<feature type="compositionally biased region" description="Polar residues" evidence="2">
    <location>
        <begin position="1"/>
        <end position="15"/>
    </location>
</feature>
<dbReference type="OrthoDB" id="1446755at2"/>
<dbReference type="RefSeq" id="WP_062422250.1">
    <property type="nucleotide sequence ID" value="NZ_BBYA01000010.1"/>
</dbReference>
<dbReference type="Proteomes" id="UP000050430">
    <property type="component" value="Unassembled WGS sequence"/>
</dbReference>
<evidence type="ECO:0000256" key="2">
    <source>
        <dbReference type="SAM" id="MobiDB-lite"/>
    </source>
</evidence>
<evidence type="ECO:0000313" key="3">
    <source>
        <dbReference type="EMBL" id="KPL70372.1"/>
    </source>
</evidence>
<comment type="caution">
    <text evidence="3">The sequence shown here is derived from an EMBL/GenBank/DDBJ whole genome shotgun (WGS) entry which is preliminary data.</text>
</comment>
<dbReference type="EMBL" id="LGCK01000014">
    <property type="protein sequence ID" value="KPL70372.1"/>
    <property type="molecule type" value="Genomic_DNA"/>
</dbReference>
<feature type="coiled-coil region" evidence="1">
    <location>
        <begin position="126"/>
        <end position="153"/>
    </location>
</feature>
<keyword evidence="4" id="KW-1185">Reference proteome</keyword>
<name>A0A0P6WKR7_9CHLR</name>
<dbReference type="AlphaFoldDB" id="A0A0P6WKR7"/>
<gene>
    <name evidence="3" type="ORF">ADM99_14545</name>
</gene>
<accession>A0A0P6WKR7</accession>
<organism evidence="3 4">
    <name type="scientific">Leptolinea tardivitalis</name>
    <dbReference type="NCBI Taxonomy" id="229920"/>
    <lineage>
        <taxon>Bacteria</taxon>
        <taxon>Bacillati</taxon>
        <taxon>Chloroflexota</taxon>
        <taxon>Anaerolineae</taxon>
        <taxon>Anaerolineales</taxon>
        <taxon>Anaerolineaceae</taxon>
        <taxon>Leptolinea</taxon>
    </lineage>
</organism>
<feature type="region of interest" description="Disordered" evidence="2">
    <location>
        <begin position="1"/>
        <end position="28"/>
    </location>
</feature>
<proteinExistence type="predicted"/>
<sequence length="243" mass="26781">MGTSKGYQAPTTPQWGKQKGDVTRASRNGAVSQEVARDIVRGYIQANGGSETVSQGGGTIGGSRSVQKTGQRLAGFVSSVASRGLEKALQDEGLSDLIGHPAKEVALALADRLCEDGSTLDEVDTRNALSDLMDELLEKAETYEEVKEIFEKTIQVNELGNLLTRFFGHYLYRQFCRVFYERLVTRHGEKKASGFLTSIKDMISSLVRLKTFDKDLSKINWIGEEGASLADSILEQTYKVFDR</sequence>